<proteinExistence type="predicted"/>
<evidence type="ECO:0000313" key="2">
    <source>
        <dbReference type="EMBL" id="QDT05774.1"/>
    </source>
</evidence>
<accession>A0A517NF65</accession>
<reference evidence="2 3" key="1">
    <citation type="submission" date="2019-02" db="EMBL/GenBank/DDBJ databases">
        <title>Deep-cultivation of Planctomycetes and their phenomic and genomic characterization uncovers novel biology.</title>
        <authorList>
            <person name="Wiegand S."/>
            <person name="Jogler M."/>
            <person name="Boedeker C."/>
            <person name="Pinto D."/>
            <person name="Vollmers J."/>
            <person name="Rivas-Marin E."/>
            <person name="Kohn T."/>
            <person name="Peeters S.H."/>
            <person name="Heuer A."/>
            <person name="Rast P."/>
            <person name="Oberbeckmann S."/>
            <person name="Bunk B."/>
            <person name="Jeske O."/>
            <person name="Meyerdierks A."/>
            <person name="Storesund J.E."/>
            <person name="Kallscheuer N."/>
            <person name="Luecker S."/>
            <person name="Lage O.M."/>
            <person name="Pohl T."/>
            <person name="Merkel B.J."/>
            <person name="Hornburger P."/>
            <person name="Mueller R.-W."/>
            <person name="Bruemmer F."/>
            <person name="Labrenz M."/>
            <person name="Spormann A.M."/>
            <person name="Op den Camp H."/>
            <person name="Overmann J."/>
            <person name="Amann R."/>
            <person name="Jetten M.S.M."/>
            <person name="Mascher T."/>
            <person name="Medema M.H."/>
            <person name="Devos D.P."/>
            <person name="Kaster A.-K."/>
            <person name="Ovreas L."/>
            <person name="Rohde M."/>
            <person name="Galperin M.Y."/>
            <person name="Jogler C."/>
        </authorList>
    </citation>
    <scope>NUCLEOTIDE SEQUENCE [LARGE SCALE GENOMIC DNA]</scope>
    <source>
        <strain evidence="2 3">K22_7</strain>
    </source>
</reference>
<dbReference type="GO" id="GO:0110154">
    <property type="term" value="P:RNA decapping"/>
    <property type="evidence" value="ECO:0007669"/>
    <property type="project" value="TreeGrafter"/>
</dbReference>
<sequence>MRRFAIGDVHGCSKALRTLIETIAPTPEDELVFLGDYVDRGPDSRDVVDQVIALQNRCRVVTLRGNHEIMLQGVARGGLSDTVWLANGGQATVSSYGGSLDKLPANHHEFFMDLLPYYETAKHIFVHAGYLPNLSMPAQEEMTLYWNHLPTPVPPPHQSGKRVIVGHTPQPDNRILDAGHLVCIDTYCFGGGCLTAMDVETGDMIQTNRHGHVQRPPILSAALTAKKIGKSITKFCRQRFGNKTQDLSAREDRHHLFADRFPSS</sequence>
<evidence type="ECO:0000313" key="3">
    <source>
        <dbReference type="Proteomes" id="UP000318538"/>
    </source>
</evidence>
<name>A0A517NF65_9BACT</name>
<dbReference type="Proteomes" id="UP000318538">
    <property type="component" value="Chromosome"/>
</dbReference>
<dbReference type="InterPro" id="IPR004843">
    <property type="entry name" value="Calcineurin-like_PHP"/>
</dbReference>
<keyword evidence="3" id="KW-1185">Reference proteome</keyword>
<dbReference type="InterPro" id="IPR029052">
    <property type="entry name" value="Metallo-depent_PP-like"/>
</dbReference>
<evidence type="ECO:0000259" key="1">
    <source>
        <dbReference type="Pfam" id="PF00149"/>
    </source>
</evidence>
<dbReference type="InterPro" id="IPR050126">
    <property type="entry name" value="Ap4A_hydrolase"/>
</dbReference>
<dbReference type="PANTHER" id="PTHR42850">
    <property type="entry name" value="METALLOPHOSPHOESTERASE"/>
    <property type="match status" value="1"/>
</dbReference>
<dbReference type="EMBL" id="CP036525">
    <property type="protein sequence ID" value="QDT05774.1"/>
    <property type="molecule type" value="Genomic_DNA"/>
</dbReference>
<dbReference type="OrthoDB" id="384253at2"/>
<dbReference type="GO" id="GO:0008803">
    <property type="term" value="F:bis(5'-nucleosyl)-tetraphosphatase (symmetrical) activity"/>
    <property type="evidence" value="ECO:0007669"/>
    <property type="project" value="TreeGrafter"/>
</dbReference>
<dbReference type="Pfam" id="PF00149">
    <property type="entry name" value="Metallophos"/>
    <property type="match status" value="1"/>
</dbReference>
<dbReference type="GO" id="GO:0005737">
    <property type="term" value="C:cytoplasm"/>
    <property type="evidence" value="ECO:0007669"/>
    <property type="project" value="TreeGrafter"/>
</dbReference>
<dbReference type="KEGG" id="rlc:K227x_41790"/>
<dbReference type="AlphaFoldDB" id="A0A517NF65"/>
<dbReference type="CDD" id="cd00144">
    <property type="entry name" value="MPP_PPP_family"/>
    <property type="match status" value="1"/>
</dbReference>
<keyword evidence="2" id="KW-0378">Hydrolase</keyword>
<dbReference type="RefSeq" id="WP_145172069.1">
    <property type="nucleotide sequence ID" value="NZ_CP036525.1"/>
</dbReference>
<organism evidence="2 3">
    <name type="scientific">Rubripirellula lacrimiformis</name>
    <dbReference type="NCBI Taxonomy" id="1930273"/>
    <lineage>
        <taxon>Bacteria</taxon>
        <taxon>Pseudomonadati</taxon>
        <taxon>Planctomycetota</taxon>
        <taxon>Planctomycetia</taxon>
        <taxon>Pirellulales</taxon>
        <taxon>Pirellulaceae</taxon>
        <taxon>Rubripirellula</taxon>
    </lineage>
</organism>
<dbReference type="EC" id="3.1.3.16" evidence="2"/>
<dbReference type="SUPFAM" id="SSF56300">
    <property type="entry name" value="Metallo-dependent phosphatases"/>
    <property type="match status" value="1"/>
</dbReference>
<feature type="domain" description="Calcineurin-like phosphoesterase" evidence="1">
    <location>
        <begin position="1"/>
        <end position="177"/>
    </location>
</feature>
<dbReference type="GO" id="GO:0004722">
    <property type="term" value="F:protein serine/threonine phosphatase activity"/>
    <property type="evidence" value="ECO:0007669"/>
    <property type="project" value="UniProtKB-EC"/>
</dbReference>
<gene>
    <name evidence="2" type="primary">pphA_1</name>
    <name evidence="2" type="ORF">K227x_41790</name>
</gene>
<dbReference type="Gene3D" id="3.60.21.10">
    <property type="match status" value="1"/>
</dbReference>
<dbReference type="PANTHER" id="PTHR42850:SF4">
    <property type="entry name" value="ZINC-DEPENDENT ENDOPOLYPHOSPHATASE"/>
    <property type="match status" value="1"/>
</dbReference>
<protein>
    <submittedName>
        <fullName evidence="2">Serine/threonine-protein phosphatase 1</fullName>
        <ecNumber evidence="2">3.1.3.16</ecNumber>
    </submittedName>
</protein>